<sequence length="138" mass="14014">MRGVAAGRSSAEQASPRGAPRPQLRKHLRAGQESARHHPEEPGAAGGSSTAAGTARLRGSGPVALQHLARSRRLTPSTASSELKKKPAGRAPRAAAVVAATAGASAVGVPRSRARAPLRRPCREPSAAWAAVAWAVGS</sequence>
<dbReference type="AlphaFoldDB" id="A0A7J7Y549"/>
<reference evidence="2 3" key="1">
    <citation type="journal article" date="2020" name="Nature">
        <title>Six reference-quality genomes reveal evolution of bat adaptations.</title>
        <authorList>
            <person name="Jebb D."/>
            <person name="Huang Z."/>
            <person name="Pippel M."/>
            <person name="Hughes G.M."/>
            <person name="Lavrichenko K."/>
            <person name="Devanna P."/>
            <person name="Winkler S."/>
            <person name="Jermiin L.S."/>
            <person name="Skirmuntt E.C."/>
            <person name="Katzourakis A."/>
            <person name="Burkitt-Gray L."/>
            <person name="Ray D.A."/>
            <person name="Sullivan K.A.M."/>
            <person name="Roscito J.G."/>
            <person name="Kirilenko B.M."/>
            <person name="Davalos L.M."/>
            <person name="Corthals A.P."/>
            <person name="Power M.L."/>
            <person name="Jones G."/>
            <person name="Ransome R.D."/>
            <person name="Dechmann D.K.N."/>
            <person name="Locatelli A.G."/>
            <person name="Puechmaille S.J."/>
            <person name="Fedrigo O."/>
            <person name="Jarvis E.D."/>
            <person name="Hiller M."/>
            <person name="Vernes S.C."/>
            <person name="Myers E.W."/>
            <person name="Teeling E.C."/>
        </authorList>
    </citation>
    <scope>NUCLEOTIDE SEQUENCE [LARGE SCALE GENOMIC DNA]</scope>
    <source>
        <strain evidence="2">MRhiFer1</strain>
        <tissue evidence="2">Lung</tissue>
    </source>
</reference>
<protein>
    <submittedName>
        <fullName evidence="2">Uncharacterized protein</fullName>
    </submittedName>
</protein>
<evidence type="ECO:0000313" key="3">
    <source>
        <dbReference type="Proteomes" id="UP000585614"/>
    </source>
</evidence>
<dbReference type="Proteomes" id="UP000585614">
    <property type="component" value="Unassembled WGS sequence"/>
</dbReference>
<accession>A0A7J7Y549</accession>
<organism evidence="2 3">
    <name type="scientific">Rhinolophus ferrumequinum</name>
    <name type="common">Greater horseshoe bat</name>
    <dbReference type="NCBI Taxonomy" id="59479"/>
    <lineage>
        <taxon>Eukaryota</taxon>
        <taxon>Metazoa</taxon>
        <taxon>Chordata</taxon>
        <taxon>Craniata</taxon>
        <taxon>Vertebrata</taxon>
        <taxon>Euteleostomi</taxon>
        <taxon>Mammalia</taxon>
        <taxon>Eutheria</taxon>
        <taxon>Laurasiatheria</taxon>
        <taxon>Chiroptera</taxon>
        <taxon>Yinpterochiroptera</taxon>
        <taxon>Rhinolophoidea</taxon>
        <taxon>Rhinolophidae</taxon>
        <taxon>Rhinolophinae</taxon>
        <taxon>Rhinolophus</taxon>
    </lineage>
</organism>
<comment type="caution">
    <text evidence="2">The sequence shown here is derived from an EMBL/GenBank/DDBJ whole genome shotgun (WGS) entry which is preliminary data.</text>
</comment>
<dbReference type="EMBL" id="JACAGC010000007">
    <property type="protein sequence ID" value="KAF6357081.1"/>
    <property type="molecule type" value="Genomic_DNA"/>
</dbReference>
<name>A0A7J7Y549_RHIFE</name>
<evidence type="ECO:0000256" key="1">
    <source>
        <dbReference type="SAM" id="MobiDB-lite"/>
    </source>
</evidence>
<proteinExistence type="predicted"/>
<gene>
    <name evidence="2" type="ORF">mRhiFer1_010005</name>
</gene>
<evidence type="ECO:0000313" key="2">
    <source>
        <dbReference type="EMBL" id="KAF6357081.1"/>
    </source>
</evidence>
<feature type="compositionally biased region" description="Low complexity" evidence="1">
    <location>
        <begin position="89"/>
        <end position="111"/>
    </location>
</feature>
<feature type="region of interest" description="Disordered" evidence="1">
    <location>
        <begin position="1"/>
        <end position="123"/>
    </location>
</feature>